<dbReference type="AlphaFoldDB" id="A0A7H9BM50"/>
<dbReference type="InterPro" id="IPR013976">
    <property type="entry name" value="HDOD"/>
</dbReference>
<evidence type="ECO:0000313" key="2">
    <source>
        <dbReference type="EMBL" id="QLG89549.1"/>
    </source>
</evidence>
<dbReference type="SUPFAM" id="SSF109604">
    <property type="entry name" value="HD-domain/PDEase-like"/>
    <property type="match status" value="1"/>
</dbReference>
<dbReference type="PANTHER" id="PTHR33525:SF3">
    <property type="entry name" value="RIBONUCLEASE Y"/>
    <property type="match status" value="1"/>
</dbReference>
<dbReference type="KEGG" id="chiz:HQ393_15560"/>
<dbReference type="Pfam" id="PF08668">
    <property type="entry name" value="HDOD"/>
    <property type="match status" value="1"/>
</dbReference>
<dbReference type="PROSITE" id="PS51833">
    <property type="entry name" value="HDOD"/>
    <property type="match status" value="1"/>
</dbReference>
<organism evidence="2 3">
    <name type="scientific">Chitinibacter bivalviorum</name>
    <dbReference type="NCBI Taxonomy" id="2739434"/>
    <lineage>
        <taxon>Bacteria</taxon>
        <taxon>Pseudomonadati</taxon>
        <taxon>Pseudomonadota</taxon>
        <taxon>Betaproteobacteria</taxon>
        <taxon>Neisseriales</taxon>
        <taxon>Chitinibacteraceae</taxon>
        <taxon>Chitinibacter</taxon>
    </lineage>
</organism>
<dbReference type="RefSeq" id="WP_179356351.1">
    <property type="nucleotide sequence ID" value="NZ_CP058627.1"/>
</dbReference>
<dbReference type="InterPro" id="IPR052340">
    <property type="entry name" value="RNase_Y/CdgJ"/>
</dbReference>
<gene>
    <name evidence="2" type="ORF">HQ393_15560</name>
</gene>
<dbReference type="Proteomes" id="UP000509597">
    <property type="component" value="Chromosome"/>
</dbReference>
<name>A0A7H9BM50_9NEIS</name>
<evidence type="ECO:0000259" key="1">
    <source>
        <dbReference type="PROSITE" id="PS51833"/>
    </source>
</evidence>
<dbReference type="PANTHER" id="PTHR33525">
    <property type="match status" value="1"/>
</dbReference>
<accession>A0A7H9BM50</accession>
<dbReference type="Gene3D" id="1.10.3210.10">
    <property type="entry name" value="Hypothetical protein af1432"/>
    <property type="match status" value="1"/>
</dbReference>
<protein>
    <submittedName>
        <fullName evidence="2">HDOD domain-containing protein</fullName>
    </submittedName>
</protein>
<keyword evidence="3" id="KW-1185">Reference proteome</keyword>
<feature type="domain" description="HDOD" evidence="1">
    <location>
        <begin position="21"/>
        <end position="220"/>
    </location>
</feature>
<reference evidence="2 3" key="1">
    <citation type="submission" date="2020-07" db="EMBL/GenBank/DDBJ databases">
        <title>Complete genome sequence of Chitinibacter sp. 2T18.</title>
        <authorList>
            <person name="Bae J.-W."/>
            <person name="Choi J.-W."/>
        </authorList>
    </citation>
    <scope>NUCLEOTIDE SEQUENCE [LARGE SCALE GENOMIC DNA]</scope>
    <source>
        <strain evidence="2 3">2T18</strain>
    </source>
</reference>
<proteinExistence type="predicted"/>
<sequence length="297" mass="34374">MITTPFTHLSQWISYLIEQDTPILAHTRTEMNDYRNRIDDIGLREIGALIRHDPLLTLNILRYQEAHRLTRQTTDVTTIERVLLMIGIDGFFRSFGAIPSIETLPDIQKVAIIGTHRTCARSYLASLLAERLSNYRRDIEPNEVITAALLHDTAEILVWLASPRQMMMIQEMLRSNPSMRSSEVQRKFLGCTLNEIQQGIVEKWHLPRTLLHLIDDAYAEEPRVHIVNLSVKIARHLEKGWDTPFLQDDIQQCAKLLNLTPELVYEQIRSVALLAAKNWHWYDESPAAAQLIRHDQE</sequence>
<dbReference type="EMBL" id="CP058627">
    <property type="protein sequence ID" value="QLG89549.1"/>
    <property type="molecule type" value="Genomic_DNA"/>
</dbReference>
<evidence type="ECO:0000313" key="3">
    <source>
        <dbReference type="Proteomes" id="UP000509597"/>
    </source>
</evidence>